<organism evidence="1 2">
    <name type="scientific">Aspergillus ibericus CBS 121593</name>
    <dbReference type="NCBI Taxonomy" id="1448316"/>
    <lineage>
        <taxon>Eukaryota</taxon>
        <taxon>Fungi</taxon>
        <taxon>Dikarya</taxon>
        <taxon>Ascomycota</taxon>
        <taxon>Pezizomycotina</taxon>
        <taxon>Eurotiomycetes</taxon>
        <taxon>Eurotiomycetidae</taxon>
        <taxon>Eurotiales</taxon>
        <taxon>Aspergillaceae</taxon>
        <taxon>Aspergillus</taxon>
        <taxon>Aspergillus subgen. Circumdati</taxon>
    </lineage>
</organism>
<reference evidence="1 2" key="1">
    <citation type="submission" date="2018-02" db="EMBL/GenBank/DDBJ databases">
        <title>The genomes of Aspergillus section Nigri reveals drivers in fungal speciation.</title>
        <authorList>
            <consortium name="DOE Joint Genome Institute"/>
            <person name="Vesth T.C."/>
            <person name="Nybo J."/>
            <person name="Theobald S."/>
            <person name="Brandl J."/>
            <person name="Frisvad J.C."/>
            <person name="Nielsen K.F."/>
            <person name="Lyhne E.K."/>
            <person name="Kogle M.E."/>
            <person name="Kuo A."/>
            <person name="Riley R."/>
            <person name="Clum A."/>
            <person name="Nolan M."/>
            <person name="Lipzen A."/>
            <person name="Salamov A."/>
            <person name="Henrissat B."/>
            <person name="Wiebenga A."/>
            <person name="De vries R.P."/>
            <person name="Grigoriev I.V."/>
            <person name="Mortensen U.H."/>
            <person name="Andersen M.R."/>
            <person name="Baker S.E."/>
        </authorList>
    </citation>
    <scope>NUCLEOTIDE SEQUENCE [LARGE SCALE GENOMIC DNA]</scope>
    <source>
        <strain evidence="1 2">CBS 121593</strain>
    </source>
</reference>
<name>A0A395GNV2_9EURO</name>
<gene>
    <name evidence="1" type="ORF">BO80DRAFT_368183</name>
</gene>
<dbReference type="GeneID" id="37221192"/>
<sequence>MSLRDLMRYHRELFVCPVFWIARHLDLTGCRFERIKNNAADGSEEDTRRSSRDALLIEHPLEDCFTPTGRHLWFINTLLYRGSPFYEHRKGTPFFFKNTRIHQPQYTTFVRCDQTPEDILRGSPPVVSYFEYTSVIYDRETRFSLPLDPSGRPDSIKVRINQKLVAAITPKKWTQDPYICRLFVTNVLERKYVHLFEARISVELIAALKDPDRAAKYVAWPTIQHRRLPYKPYETFTERLVAALVAPVPGWSATVTESRTRGGIIPAKRKREEV</sequence>
<dbReference type="EMBL" id="KZ824487">
    <property type="protein sequence ID" value="RAK95693.1"/>
    <property type="molecule type" value="Genomic_DNA"/>
</dbReference>
<dbReference type="STRING" id="1448316.A0A395GNV2"/>
<evidence type="ECO:0000313" key="2">
    <source>
        <dbReference type="Proteomes" id="UP000249402"/>
    </source>
</evidence>
<dbReference type="VEuPathDB" id="FungiDB:BO80DRAFT_368183"/>
<dbReference type="RefSeq" id="XP_025570021.1">
    <property type="nucleotide sequence ID" value="XM_025716327.1"/>
</dbReference>
<protein>
    <submittedName>
        <fullName evidence="1">Uncharacterized protein</fullName>
    </submittedName>
</protein>
<dbReference type="AlphaFoldDB" id="A0A395GNV2"/>
<proteinExistence type="predicted"/>
<accession>A0A395GNV2</accession>
<dbReference type="Proteomes" id="UP000249402">
    <property type="component" value="Unassembled WGS sequence"/>
</dbReference>
<dbReference type="OrthoDB" id="5343483at2759"/>
<evidence type="ECO:0000313" key="1">
    <source>
        <dbReference type="EMBL" id="RAK95693.1"/>
    </source>
</evidence>
<keyword evidence="2" id="KW-1185">Reference proteome</keyword>